<dbReference type="FunFam" id="1.20.1250.20:FF:000284">
    <property type="entry name" value="Siderophore iron transporter mirB"/>
    <property type="match status" value="1"/>
</dbReference>
<dbReference type="GO" id="GO:0005886">
    <property type="term" value="C:plasma membrane"/>
    <property type="evidence" value="ECO:0007669"/>
    <property type="project" value="TreeGrafter"/>
</dbReference>
<feature type="transmembrane region" description="Helical" evidence="8">
    <location>
        <begin position="460"/>
        <end position="485"/>
    </location>
</feature>
<keyword evidence="10" id="KW-1185">Reference proteome</keyword>
<evidence type="ECO:0000256" key="7">
    <source>
        <dbReference type="SAM" id="MobiDB-lite"/>
    </source>
</evidence>
<feature type="region of interest" description="Disordered" evidence="7">
    <location>
        <begin position="1"/>
        <end position="34"/>
    </location>
</feature>
<protein>
    <submittedName>
        <fullName evidence="9">Major facilitator superfamily domain-containing protein</fullName>
    </submittedName>
</protein>
<reference evidence="9 10" key="1">
    <citation type="submission" date="2019-04" db="EMBL/GenBank/DDBJ databases">
        <title>Friends and foes A comparative genomics studyof 23 Aspergillus species from section Flavi.</title>
        <authorList>
            <consortium name="DOE Joint Genome Institute"/>
            <person name="Kjaerbolling I."/>
            <person name="Vesth T."/>
            <person name="Frisvad J.C."/>
            <person name="Nybo J.L."/>
            <person name="Theobald S."/>
            <person name="Kildgaard S."/>
            <person name="Isbrandt T."/>
            <person name="Kuo A."/>
            <person name="Sato A."/>
            <person name="Lyhne E.K."/>
            <person name="Kogle M.E."/>
            <person name="Wiebenga A."/>
            <person name="Kun R.S."/>
            <person name="Lubbers R.J."/>
            <person name="Makela M.R."/>
            <person name="Barry K."/>
            <person name="Chovatia M."/>
            <person name="Clum A."/>
            <person name="Daum C."/>
            <person name="Haridas S."/>
            <person name="He G."/>
            <person name="LaButti K."/>
            <person name="Lipzen A."/>
            <person name="Mondo S."/>
            <person name="Riley R."/>
            <person name="Salamov A."/>
            <person name="Simmons B.A."/>
            <person name="Magnuson J.K."/>
            <person name="Henrissat B."/>
            <person name="Mortensen U.H."/>
            <person name="Larsen T.O."/>
            <person name="Devries R.P."/>
            <person name="Grigoriev I.V."/>
            <person name="Machida M."/>
            <person name="Baker S.E."/>
            <person name="Andersen M.R."/>
        </authorList>
    </citation>
    <scope>NUCLEOTIDE SEQUENCE [LARGE SCALE GENOMIC DNA]</scope>
    <source>
        <strain evidence="9 10">IBT 29228</strain>
    </source>
</reference>
<feature type="transmembrane region" description="Helical" evidence="8">
    <location>
        <begin position="210"/>
        <end position="230"/>
    </location>
</feature>
<feature type="transmembrane region" description="Helical" evidence="8">
    <location>
        <begin position="183"/>
        <end position="201"/>
    </location>
</feature>
<evidence type="ECO:0000256" key="5">
    <source>
        <dbReference type="ARBA" id="ARBA00022989"/>
    </source>
</evidence>
<feature type="transmembrane region" description="Helical" evidence="8">
    <location>
        <begin position="406"/>
        <end position="424"/>
    </location>
</feature>
<comment type="similarity">
    <text evidence="2">Belongs to the major facilitator superfamily.</text>
</comment>
<dbReference type="PANTHER" id="PTHR23501:SF107">
    <property type="entry name" value="TRANSPORTER, PUTATIVE (AFU_ORTHOLOGUE AFUA_7G04730)-RELATED"/>
    <property type="match status" value="1"/>
</dbReference>
<dbReference type="SUPFAM" id="SSF103473">
    <property type="entry name" value="MFS general substrate transporter"/>
    <property type="match status" value="1"/>
</dbReference>
<feature type="transmembrane region" description="Helical" evidence="8">
    <location>
        <begin position="291"/>
        <end position="314"/>
    </location>
</feature>
<dbReference type="InterPro" id="IPR011701">
    <property type="entry name" value="MFS"/>
</dbReference>
<keyword evidence="4 8" id="KW-0812">Transmembrane</keyword>
<keyword evidence="3" id="KW-0813">Transport</keyword>
<gene>
    <name evidence="9" type="ORF">BDV26DRAFT_172358</name>
</gene>
<dbReference type="Pfam" id="PF07690">
    <property type="entry name" value="MFS_1"/>
    <property type="match status" value="1"/>
</dbReference>
<name>A0A5N7BC26_9EURO</name>
<keyword evidence="6 8" id="KW-0472">Membrane</keyword>
<evidence type="ECO:0000256" key="6">
    <source>
        <dbReference type="ARBA" id="ARBA00023136"/>
    </source>
</evidence>
<feature type="transmembrane region" description="Helical" evidence="8">
    <location>
        <begin position="433"/>
        <end position="454"/>
    </location>
</feature>
<organism evidence="9 10">
    <name type="scientific">Aspergillus bertholletiae</name>
    <dbReference type="NCBI Taxonomy" id="1226010"/>
    <lineage>
        <taxon>Eukaryota</taxon>
        <taxon>Fungi</taxon>
        <taxon>Dikarya</taxon>
        <taxon>Ascomycota</taxon>
        <taxon>Pezizomycotina</taxon>
        <taxon>Eurotiomycetes</taxon>
        <taxon>Eurotiomycetidae</taxon>
        <taxon>Eurotiales</taxon>
        <taxon>Aspergillaceae</taxon>
        <taxon>Aspergillus</taxon>
        <taxon>Aspergillus subgen. Circumdati</taxon>
    </lineage>
</organism>
<dbReference type="GO" id="GO:0022857">
    <property type="term" value="F:transmembrane transporter activity"/>
    <property type="evidence" value="ECO:0007669"/>
    <property type="project" value="InterPro"/>
</dbReference>
<sequence length="608" mass="66520">MGFLEKFTGSAPVAADTGDSEAHRPKNAAEAPGDQILSVEADASRLSLEARNEKEAQQNPNLVTREAYLGQQRAEAAAIVWSRKAVIFTYGWIWVCFFMMALQSALSSTVMLAAYADFKEAPQVATSNILYSIIGGVLKLPIARMLNLWGRAEGLLVFVGVYTLGLIILAACNGPDSFAAGNVLFWVGYTSVYYILDVFIADTSGLKNRAFAFAFASTPFICTAFTAPLAGQSFVRHSGWRWGYGVFAIVVPVTISPLAIIFKYYERKAINTGVFKREPSGRTVVESIIHYIIEFDVVGAFLLMAAWILLLLPFSLETNGRAQYKSAAFIAEIVVGFCLLFVFAAWEKWFARAHFVRYELLKTRTVLGACGMAALAFFSFYCWDQYFMNFCIVVYNLSESMGGYMAQIYNVGSCFWGVVFGLYVRQTKHFKNACLFFALPLMILGAGLMIHFRGEGGGDLGYIVMCQIFIAFGGGTIVIGNDMAVMAAADREGVPMMLALLGLFNSLGGAIGYAVAAAIFNNTWLDALTSRLPSDTLSQANAIFLGGYTAQIKYPMGSPTRDAINYAWGRSQMYGSIAATCLLALGIPCIAIWKNYNVDKKQNKGTVL</sequence>
<feature type="transmembrane region" description="Helical" evidence="8">
    <location>
        <begin position="497"/>
        <end position="520"/>
    </location>
</feature>
<comment type="subcellular location">
    <subcellularLocation>
        <location evidence="1">Membrane</location>
        <topology evidence="1">Multi-pass membrane protein</topology>
    </subcellularLocation>
</comment>
<evidence type="ECO:0000256" key="3">
    <source>
        <dbReference type="ARBA" id="ARBA00022448"/>
    </source>
</evidence>
<dbReference type="EMBL" id="ML736196">
    <property type="protein sequence ID" value="KAE8379313.1"/>
    <property type="molecule type" value="Genomic_DNA"/>
</dbReference>
<feature type="transmembrane region" description="Helical" evidence="8">
    <location>
        <begin position="92"/>
        <end position="115"/>
    </location>
</feature>
<evidence type="ECO:0000256" key="2">
    <source>
        <dbReference type="ARBA" id="ARBA00008335"/>
    </source>
</evidence>
<feature type="transmembrane region" description="Helical" evidence="8">
    <location>
        <begin position="366"/>
        <end position="386"/>
    </location>
</feature>
<feature type="transmembrane region" description="Helical" evidence="8">
    <location>
        <begin position="242"/>
        <end position="262"/>
    </location>
</feature>
<evidence type="ECO:0000256" key="4">
    <source>
        <dbReference type="ARBA" id="ARBA00022692"/>
    </source>
</evidence>
<dbReference type="Gene3D" id="1.20.1250.20">
    <property type="entry name" value="MFS general substrate transporter like domains"/>
    <property type="match status" value="1"/>
</dbReference>
<dbReference type="OrthoDB" id="4078873at2759"/>
<feature type="transmembrane region" description="Helical" evidence="8">
    <location>
        <begin position="326"/>
        <end position="346"/>
    </location>
</feature>
<evidence type="ECO:0000256" key="8">
    <source>
        <dbReference type="SAM" id="Phobius"/>
    </source>
</evidence>
<evidence type="ECO:0000313" key="9">
    <source>
        <dbReference type="EMBL" id="KAE8379313.1"/>
    </source>
</evidence>
<dbReference type="Proteomes" id="UP000326198">
    <property type="component" value="Unassembled WGS sequence"/>
</dbReference>
<proteinExistence type="inferred from homology"/>
<dbReference type="InterPro" id="IPR036259">
    <property type="entry name" value="MFS_trans_sf"/>
</dbReference>
<feature type="transmembrane region" description="Helical" evidence="8">
    <location>
        <begin position="121"/>
        <end position="142"/>
    </location>
</feature>
<accession>A0A5N7BC26</accession>
<feature type="transmembrane region" description="Helical" evidence="8">
    <location>
        <begin position="154"/>
        <end position="171"/>
    </location>
</feature>
<evidence type="ECO:0000256" key="1">
    <source>
        <dbReference type="ARBA" id="ARBA00004141"/>
    </source>
</evidence>
<keyword evidence="5 8" id="KW-1133">Transmembrane helix</keyword>
<dbReference type="PANTHER" id="PTHR23501">
    <property type="entry name" value="MAJOR FACILITATOR SUPERFAMILY"/>
    <property type="match status" value="1"/>
</dbReference>
<dbReference type="AlphaFoldDB" id="A0A5N7BC26"/>
<feature type="transmembrane region" description="Helical" evidence="8">
    <location>
        <begin position="573"/>
        <end position="593"/>
    </location>
</feature>
<evidence type="ECO:0000313" key="10">
    <source>
        <dbReference type="Proteomes" id="UP000326198"/>
    </source>
</evidence>